<dbReference type="Proteomes" id="UP000199340">
    <property type="component" value="Unassembled WGS sequence"/>
</dbReference>
<feature type="transmembrane region" description="Helical" evidence="2">
    <location>
        <begin position="57"/>
        <end position="76"/>
    </location>
</feature>
<feature type="compositionally biased region" description="Low complexity" evidence="1">
    <location>
        <begin position="543"/>
        <end position="556"/>
    </location>
</feature>
<feature type="region of interest" description="Disordered" evidence="1">
    <location>
        <begin position="541"/>
        <end position="567"/>
    </location>
</feature>
<evidence type="ECO:0000313" key="3">
    <source>
        <dbReference type="EMBL" id="SDI31394.1"/>
    </source>
</evidence>
<dbReference type="EMBL" id="FNEB01000002">
    <property type="protein sequence ID" value="SDI31394.1"/>
    <property type="molecule type" value="Genomic_DNA"/>
</dbReference>
<proteinExistence type="predicted"/>
<keyword evidence="2" id="KW-0472">Membrane</keyword>
<gene>
    <name evidence="3" type="ORF">SAMN05421850_102168</name>
</gene>
<dbReference type="STRING" id="490829.SAMN05421850_102168"/>
<dbReference type="AlphaFoldDB" id="A0A1G8JJF0"/>
<protein>
    <submittedName>
        <fullName evidence="3">TIGR02302 family protein</fullName>
    </submittedName>
</protein>
<feature type="region of interest" description="Disordered" evidence="1">
    <location>
        <begin position="649"/>
        <end position="834"/>
    </location>
</feature>
<feature type="transmembrane region" description="Helical" evidence="2">
    <location>
        <begin position="153"/>
        <end position="172"/>
    </location>
</feature>
<feature type="region of interest" description="Disordered" evidence="1">
    <location>
        <begin position="246"/>
        <end position="267"/>
    </location>
</feature>
<evidence type="ECO:0000313" key="4">
    <source>
        <dbReference type="Proteomes" id="UP000199340"/>
    </source>
</evidence>
<feature type="compositionally biased region" description="Basic and acidic residues" evidence="1">
    <location>
        <begin position="735"/>
        <end position="746"/>
    </location>
</feature>
<keyword evidence="2" id="KW-1133">Transmembrane helix</keyword>
<evidence type="ECO:0000256" key="2">
    <source>
        <dbReference type="SAM" id="Phobius"/>
    </source>
</evidence>
<keyword evidence="2" id="KW-0812">Transmembrane</keyword>
<dbReference type="OrthoDB" id="8477685at2"/>
<evidence type="ECO:0000256" key="1">
    <source>
        <dbReference type="SAM" id="MobiDB-lite"/>
    </source>
</evidence>
<dbReference type="Pfam" id="PF13779">
    <property type="entry name" value="DUF4175"/>
    <property type="match status" value="1"/>
</dbReference>
<feature type="compositionally biased region" description="Polar residues" evidence="1">
    <location>
        <begin position="791"/>
        <end position="804"/>
    </location>
</feature>
<keyword evidence="4" id="KW-1185">Reference proteome</keyword>
<name>A0A1G8JJF0_9RHOB</name>
<dbReference type="NCBIfam" id="TIGR02302">
    <property type="entry name" value="aProt_lowcomp"/>
    <property type="match status" value="1"/>
</dbReference>
<feature type="compositionally biased region" description="Low complexity" evidence="1">
    <location>
        <begin position="649"/>
        <end position="664"/>
    </location>
</feature>
<sequence>MTDTGQQGNWTKLRRSLALTWAGLWAERITHAFWPVWTVLFVCIAALMLGLHDSAPVEAVWAAIVAAGAALAWYLYRGIRAFRIPRRMEALARMDARLPGRPISALLDKPAIGADDPASVALWRAHQARAAAVARKARAVEPDLRVSRKDPFALRYVAVLGLAVAVLFGSILRVGTVTQMTPGTGQALATGPAWEGWIEPPAYTGLPTLYMADIDANRIEVPQDARVILRFYGKVGELTLAETVSGRTGEVPPASEPEQEFTISQSGTLAVNGPGGREWQIAMRPDGAPSIEITGEPETSVDGQMTLPFTARDDYGVIGGTATIELDLAAVDRRHGLSAEPETRPAIEIPVPLPITGNRAEFEERLVDNFSQHPWAHLPVRLSVTVEDASGLTGQAQPKLMNLPARRFFDPMAAAIVEQRRDLLWTRDNGRRVAQILRTLSHRPEEGVFKRETDYLRLRTIIRSLEANLVHGLSVEKQDEIAQALWDLAVELEDGDLEDALERLRQAQERLQQAMKNGASDEEIARLMQELRDATRDYMRQLAQQSQRENEQAQQNGDPMPNDSMTMTQDDLQRMMDRIQELMEQGRMAEAQQALEELQRMLENMQVTQGQGQGQQSPGQQAMEGLAETLRDQQGLSDQAFRDLQEQFNPGANQGQQQGQQPGQPGQGQPGQQQGQQGQQGQGQEGQGQQQAQPGQGQGEGQGLEQSLADRQRALRQELDRQRGQLPGVGGEAGEAAREALDRAGRAMDGAEDALRDDDLPEAIDRQAEAMDALRDGIRNLGEALAEEQRQQQGGDNTQMSDAQGAQRDPLGRNPGSRGQSLDTGDEMLQGEDVYRRARELLDEIRRRSGDTERSEEERDYLKRLLERF</sequence>
<feature type="transmembrane region" description="Helical" evidence="2">
    <location>
        <begin position="32"/>
        <end position="51"/>
    </location>
</feature>
<feature type="compositionally biased region" description="Basic and acidic residues" evidence="1">
    <location>
        <begin position="753"/>
        <end position="778"/>
    </location>
</feature>
<organism evidence="3 4">
    <name type="scientific">Lutimaribacter saemankumensis</name>
    <dbReference type="NCBI Taxonomy" id="490829"/>
    <lineage>
        <taxon>Bacteria</taxon>
        <taxon>Pseudomonadati</taxon>
        <taxon>Pseudomonadota</taxon>
        <taxon>Alphaproteobacteria</taxon>
        <taxon>Rhodobacterales</taxon>
        <taxon>Roseobacteraceae</taxon>
        <taxon>Lutimaribacter</taxon>
    </lineage>
</organism>
<dbReference type="RefSeq" id="WP_090027391.1">
    <property type="nucleotide sequence ID" value="NZ_FNEB01000002.1"/>
</dbReference>
<reference evidence="3 4" key="1">
    <citation type="submission" date="2016-10" db="EMBL/GenBank/DDBJ databases">
        <authorList>
            <person name="de Groot N.N."/>
        </authorList>
    </citation>
    <scope>NUCLEOTIDE SEQUENCE [LARGE SCALE GENOMIC DNA]</scope>
    <source>
        <strain evidence="3 4">DSM 28010</strain>
    </source>
</reference>
<dbReference type="InterPro" id="IPR012683">
    <property type="entry name" value="CHP02302_TM"/>
</dbReference>
<feature type="compositionally biased region" description="Basic and acidic residues" evidence="1">
    <location>
        <begin position="708"/>
        <end position="723"/>
    </location>
</feature>
<accession>A0A1G8JJF0</accession>